<dbReference type="PANTHER" id="PTHR12709:SF3">
    <property type="entry name" value="DNA-DIRECTED RNA POLYMERASE V SUBUNIT 7"/>
    <property type="match status" value="1"/>
</dbReference>
<keyword evidence="4 6" id="KW-0804">Transcription</keyword>
<dbReference type="Pfam" id="PF03876">
    <property type="entry name" value="SHS2_Rpb7-N"/>
    <property type="match status" value="1"/>
</dbReference>
<sequence length="176" mass="19477">MVFLEAEMNSNVLISPDQLTPQGLLLQKAIITRLLEDIANKKASKEHGYFIAITSLKSIGDGRVRTLTGDVLFPVSFSCLTQKPTKGEVLTGTVERILKHGLFVKSGPIEDIFISEKMTGDYKYVPGESPMFLSAKHSKLEKGVSVRFKVVGFRWMEADRQFQLLASLAGDFLGPI</sequence>
<evidence type="ECO:0000256" key="6">
    <source>
        <dbReference type="RuleBase" id="RU369086"/>
    </source>
</evidence>
<dbReference type="InterPro" id="IPR045113">
    <property type="entry name" value="Rpb7-like"/>
</dbReference>
<evidence type="ECO:0000256" key="3">
    <source>
        <dbReference type="ARBA" id="ARBA00022478"/>
    </source>
</evidence>
<feature type="domain" description="RNA polymerase Rpb7-like N-terminal" evidence="7">
    <location>
        <begin position="11"/>
        <end position="66"/>
    </location>
</feature>
<comment type="function">
    <text evidence="6">DNA-dependent RNA polymerase which catalyzes the transcription of DNA into RNA using the four ribonucleoside triphosphates as substrates.</text>
</comment>
<dbReference type="EMBL" id="SWLB01000018">
    <property type="protein sequence ID" value="KAF3326316.1"/>
    <property type="molecule type" value="Genomic_DNA"/>
</dbReference>
<dbReference type="OrthoDB" id="1162399at2759"/>
<dbReference type="GO" id="GO:0003697">
    <property type="term" value="F:single-stranded DNA binding"/>
    <property type="evidence" value="ECO:0007669"/>
    <property type="project" value="TreeGrafter"/>
</dbReference>
<dbReference type="InterPro" id="IPR005576">
    <property type="entry name" value="Rpb7-like_N"/>
</dbReference>
<dbReference type="InterPro" id="IPR012340">
    <property type="entry name" value="NA-bd_OB-fold"/>
</dbReference>
<dbReference type="Gene3D" id="3.30.1490.120">
    <property type="entry name" value="RNA polymerase Rpb7-like, N-terminal domain"/>
    <property type="match status" value="1"/>
</dbReference>
<dbReference type="PANTHER" id="PTHR12709">
    <property type="entry name" value="DNA-DIRECTED RNA POLYMERASE II, III"/>
    <property type="match status" value="1"/>
</dbReference>
<evidence type="ECO:0000256" key="1">
    <source>
        <dbReference type="ARBA" id="ARBA00004123"/>
    </source>
</evidence>
<evidence type="ECO:0000259" key="7">
    <source>
        <dbReference type="Pfam" id="PF03876"/>
    </source>
</evidence>
<dbReference type="AlphaFoldDB" id="A0A833QWZ7"/>
<comment type="caution">
    <text evidence="8">The sequence shown here is derived from an EMBL/GenBank/DDBJ whole genome shotgun (WGS) entry which is preliminary data.</text>
</comment>
<keyword evidence="9" id="KW-1185">Reference proteome</keyword>
<comment type="subcellular location">
    <subcellularLocation>
        <location evidence="1 6">Nucleus</location>
    </subcellularLocation>
</comment>
<gene>
    <name evidence="8" type="ORF">FCM35_KLT07946</name>
</gene>
<organism evidence="8 9">
    <name type="scientific">Carex littledalei</name>
    <dbReference type="NCBI Taxonomy" id="544730"/>
    <lineage>
        <taxon>Eukaryota</taxon>
        <taxon>Viridiplantae</taxon>
        <taxon>Streptophyta</taxon>
        <taxon>Embryophyta</taxon>
        <taxon>Tracheophyta</taxon>
        <taxon>Spermatophyta</taxon>
        <taxon>Magnoliopsida</taxon>
        <taxon>Liliopsida</taxon>
        <taxon>Poales</taxon>
        <taxon>Cyperaceae</taxon>
        <taxon>Cyperoideae</taxon>
        <taxon>Cariceae</taxon>
        <taxon>Carex</taxon>
        <taxon>Carex subgen. Euthyceras</taxon>
    </lineage>
</organism>
<evidence type="ECO:0000313" key="9">
    <source>
        <dbReference type="Proteomes" id="UP000623129"/>
    </source>
</evidence>
<dbReference type="Gene3D" id="2.40.50.140">
    <property type="entry name" value="Nucleic acid-binding proteins"/>
    <property type="match status" value="1"/>
</dbReference>
<evidence type="ECO:0000256" key="4">
    <source>
        <dbReference type="ARBA" id="ARBA00023163"/>
    </source>
</evidence>
<proteinExistence type="inferred from homology"/>
<dbReference type="SUPFAM" id="SSF88798">
    <property type="entry name" value="N-terminal, heterodimerisation domain of RBP7 (RpoE)"/>
    <property type="match status" value="1"/>
</dbReference>
<protein>
    <recommendedName>
        <fullName evidence="6">DNA-directed RNA polymerase subunit</fullName>
    </recommendedName>
</protein>
<dbReference type="GO" id="GO:0055029">
    <property type="term" value="C:nuclear DNA-directed RNA polymerase complex"/>
    <property type="evidence" value="ECO:0007669"/>
    <property type="project" value="UniProtKB-ARBA"/>
</dbReference>
<reference evidence="8" key="1">
    <citation type="submission" date="2020-01" db="EMBL/GenBank/DDBJ databases">
        <title>Genome sequence of Kobresia littledalei, the first chromosome-level genome in the family Cyperaceae.</title>
        <authorList>
            <person name="Qu G."/>
        </authorList>
    </citation>
    <scope>NUCLEOTIDE SEQUENCE</scope>
    <source>
        <strain evidence="8">C.B.Clarke</strain>
        <tissue evidence="8">Leaf</tissue>
    </source>
</reference>
<evidence type="ECO:0000256" key="5">
    <source>
        <dbReference type="ARBA" id="ARBA00023242"/>
    </source>
</evidence>
<dbReference type="InterPro" id="IPR036898">
    <property type="entry name" value="RNA_pol_Rpb7-like_N_sf"/>
</dbReference>
<name>A0A833QWZ7_9POAL</name>
<dbReference type="SUPFAM" id="SSF50249">
    <property type="entry name" value="Nucleic acid-binding proteins"/>
    <property type="match status" value="1"/>
</dbReference>
<accession>A0A833QWZ7</accession>
<evidence type="ECO:0000313" key="8">
    <source>
        <dbReference type="EMBL" id="KAF3326316.1"/>
    </source>
</evidence>
<dbReference type="GO" id="GO:0006352">
    <property type="term" value="P:DNA-templated transcription initiation"/>
    <property type="evidence" value="ECO:0007669"/>
    <property type="project" value="UniProtKB-UniRule"/>
</dbReference>
<comment type="similarity">
    <text evidence="2">Belongs to the eukaryotic RPB7/RPC8 RNA polymerase subunit family.</text>
</comment>
<dbReference type="FunFam" id="3.30.1490.120:FF:000001">
    <property type="entry name" value="DNA-directed RNA polymerase II subunit RPB7"/>
    <property type="match status" value="1"/>
</dbReference>
<dbReference type="FunFam" id="2.40.50.140:FF:000043">
    <property type="entry name" value="DNA-directed RNA polymerase II subunit RPB7"/>
    <property type="match status" value="1"/>
</dbReference>
<dbReference type="GO" id="GO:0003727">
    <property type="term" value="F:single-stranded RNA binding"/>
    <property type="evidence" value="ECO:0007669"/>
    <property type="project" value="TreeGrafter"/>
</dbReference>
<evidence type="ECO:0000256" key="2">
    <source>
        <dbReference type="ARBA" id="ARBA00009307"/>
    </source>
</evidence>
<dbReference type="Proteomes" id="UP000623129">
    <property type="component" value="Unassembled WGS sequence"/>
</dbReference>
<keyword evidence="3 6" id="KW-0240">DNA-directed RNA polymerase</keyword>
<keyword evidence="5 6" id="KW-0539">Nucleus</keyword>